<evidence type="ECO:0000256" key="1">
    <source>
        <dbReference type="ARBA" id="ARBA00004141"/>
    </source>
</evidence>
<dbReference type="GO" id="GO:0016757">
    <property type="term" value="F:glycosyltransferase activity"/>
    <property type="evidence" value="ECO:0007669"/>
    <property type="project" value="UniProtKB-KW"/>
</dbReference>
<feature type="region of interest" description="Disordered" evidence="8">
    <location>
        <begin position="38"/>
        <end position="57"/>
    </location>
</feature>
<dbReference type="VEuPathDB" id="ToxoDB:TGVAND_299040"/>
<evidence type="ECO:0000256" key="5">
    <source>
        <dbReference type="ARBA" id="ARBA00022692"/>
    </source>
</evidence>
<dbReference type="VEuPathDB" id="ToxoDB:TGRUB_299040"/>
<dbReference type="VEuPathDB" id="ToxoDB:TGP89_299040"/>
<accession>Q53HZ0</accession>
<keyword evidence="10" id="KW-0808">Transferase</keyword>
<dbReference type="VEuPathDB" id="ToxoDB:TGGT1_299040"/>
<keyword evidence="7 9" id="KW-0472">Membrane</keyword>
<dbReference type="GO" id="GO:0000506">
    <property type="term" value="C:glycosylphosphatidylinositol-N-acetylglucosaminyltransferase (GPI-GnT) complex"/>
    <property type="evidence" value="ECO:0007669"/>
    <property type="project" value="TreeGrafter"/>
</dbReference>
<feature type="transmembrane region" description="Helical" evidence="9">
    <location>
        <begin position="167"/>
        <end position="184"/>
    </location>
</feature>
<dbReference type="VEuPathDB" id="ToxoDB:TGPRC2_299040A"/>
<dbReference type="VEuPathDB" id="ToxoDB:TGCAST_299040"/>
<dbReference type="VEuPathDB" id="ToxoDB:TGVEG_299040"/>
<evidence type="ECO:0000256" key="3">
    <source>
        <dbReference type="ARBA" id="ARBA00008321"/>
    </source>
</evidence>
<dbReference type="VEuPathDB" id="ToxoDB:TGARI_299040"/>
<keyword evidence="4" id="KW-0337">GPI-anchor biosynthesis</keyword>
<evidence type="ECO:0000256" key="2">
    <source>
        <dbReference type="ARBA" id="ARBA00004687"/>
    </source>
</evidence>
<name>Q53HZ0_TOXGO</name>
<reference evidence="10" key="1">
    <citation type="submission" date="2005-04" db="EMBL/GenBank/DDBJ databases">
        <title>Genes for glycosylphosphatidylinositol toxin biosynthesis in Toxoplasma gondii.</title>
        <authorList>
            <person name="Shams-Eldin H."/>
            <person name="Schwarz R.T."/>
        </authorList>
    </citation>
    <scope>NUCLEOTIDE SEQUENCE</scope>
    <source>
        <strain evidence="10">RH</strain>
    </source>
</reference>
<dbReference type="InterPro" id="IPR009450">
    <property type="entry name" value="Plno_GlcNAc_GPI2"/>
</dbReference>
<comment type="pathway">
    <text evidence="2">Glycolipid biosynthesis; glycosylphosphatidylinositol-anchor biosynthesis.</text>
</comment>
<dbReference type="VEuPathDB" id="ToxoDB:TGMAS_299040A"/>
<dbReference type="PANTHER" id="PTHR12982:SF0">
    <property type="entry name" value="PHOSPHATIDYLINOSITOL N-ACETYLGLUCOSAMINYLTRANSFERASE SUBUNIT C"/>
    <property type="match status" value="1"/>
</dbReference>
<dbReference type="VEuPathDB" id="ToxoDB:TGRH88_003090"/>
<comment type="subcellular location">
    <subcellularLocation>
        <location evidence="1">Membrane</location>
        <topology evidence="1">Multi-pass membrane protein</topology>
    </subcellularLocation>
</comment>
<gene>
    <name evidence="10" type="primary">pigc</name>
</gene>
<feature type="transmembrane region" description="Helical" evidence="9">
    <location>
        <begin position="135"/>
        <end position="155"/>
    </location>
</feature>
<dbReference type="PIRSF" id="PIRSF016104">
    <property type="entry name" value="GPI2"/>
    <property type="match status" value="1"/>
</dbReference>
<protein>
    <submittedName>
        <fullName evidence="10">Phosphatidylinositol N-acetylglucosaminyltransferase subunit C</fullName>
    </submittedName>
</protein>
<keyword evidence="5 9" id="KW-0812">Transmembrane</keyword>
<evidence type="ECO:0000256" key="7">
    <source>
        <dbReference type="ARBA" id="ARBA00023136"/>
    </source>
</evidence>
<organism evidence="10">
    <name type="scientific">Toxoplasma gondii</name>
    <dbReference type="NCBI Taxonomy" id="5811"/>
    <lineage>
        <taxon>Eukaryota</taxon>
        <taxon>Sar</taxon>
        <taxon>Alveolata</taxon>
        <taxon>Apicomplexa</taxon>
        <taxon>Conoidasida</taxon>
        <taxon>Coccidia</taxon>
        <taxon>Eucoccidiorida</taxon>
        <taxon>Eimeriorina</taxon>
        <taxon>Sarcocystidae</taxon>
        <taxon>Toxoplasma</taxon>
    </lineage>
</organism>
<dbReference type="UniPathway" id="UPA00196"/>
<evidence type="ECO:0000256" key="4">
    <source>
        <dbReference type="ARBA" id="ARBA00022502"/>
    </source>
</evidence>
<feature type="transmembrane region" description="Helical" evidence="9">
    <location>
        <begin position="196"/>
        <end position="216"/>
    </location>
</feature>
<proteinExistence type="evidence at transcript level"/>
<evidence type="ECO:0000256" key="6">
    <source>
        <dbReference type="ARBA" id="ARBA00022989"/>
    </source>
</evidence>
<dbReference type="PANTHER" id="PTHR12982">
    <property type="entry name" value="PHOSPHATIDYLINOSITOL GLYCAN, CLASS C"/>
    <property type="match status" value="1"/>
</dbReference>
<dbReference type="VEuPathDB" id="ToxoDB:TGDOM2_299040"/>
<dbReference type="VEuPathDB" id="ToxoDB:TGCOUG_299040"/>
<dbReference type="VEuPathDB" id="ToxoDB:TGFOU_299040"/>
<comment type="similarity">
    <text evidence="3">Belongs to the PIGC family.</text>
</comment>
<keyword evidence="6 9" id="KW-1133">Transmembrane helix</keyword>
<sequence>MTCAHPPAALDATDDPRTAGFRRRQKLSEDLLRLSRSRRYSDCPPPGPLLSGGDRLPDEVHPAPARWEKVLWRRQAYPDNYVDDSFLDSLICNANMRAYVYADLCRATAAVTQHISLLVDFTVVYIMLEKKRISVGSLFAVDLALLFFGFVLRLLADEALHKTWRGLWSSFVGMGCLRILAPILRTLTQTFSEDTVVCLSVVSLLVHTALTDYSYIYRNPDKVDESLQRAMSINAALLANVVLASRLSSSTEVFAVLIFGIEIFTISPMARRILWVRRSRKIAEASWVSGRTEVLLHAPSPRIVFITFVGPYWLISSQKYQYDQIQVTICEKVRSKVRGTWRRFQTTRDVSRGTVFQEMEDSRDCLG</sequence>
<dbReference type="VEuPathDB" id="ToxoDB:TGME49_299040"/>
<feature type="region of interest" description="Disordered" evidence="8">
    <location>
        <begin position="1"/>
        <end position="20"/>
    </location>
</feature>
<dbReference type="GO" id="GO:0006506">
    <property type="term" value="P:GPI anchor biosynthetic process"/>
    <property type="evidence" value="ECO:0007669"/>
    <property type="project" value="UniProtKB-UniPathway"/>
</dbReference>
<evidence type="ECO:0000256" key="9">
    <source>
        <dbReference type="SAM" id="Phobius"/>
    </source>
</evidence>
<evidence type="ECO:0000256" key="8">
    <source>
        <dbReference type="SAM" id="MobiDB-lite"/>
    </source>
</evidence>
<dbReference type="Pfam" id="PF06432">
    <property type="entry name" value="GPI2"/>
    <property type="match status" value="1"/>
</dbReference>
<reference evidence="10" key="2">
    <citation type="submission" date="2005-04" db="EMBL/GenBank/DDBJ databases">
        <authorList>
            <person name="Shams-Eldin H.M.H."/>
        </authorList>
    </citation>
    <scope>NUCLEOTIDE SEQUENCE</scope>
    <source>
        <strain evidence="10">RH</strain>
    </source>
</reference>
<keyword evidence="10" id="KW-0328">Glycosyltransferase</keyword>
<evidence type="ECO:0000313" key="10">
    <source>
        <dbReference type="EMBL" id="CAI84649.1"/>
    </source>
</evidence>
<dbReference type="AlphaFoldDB" id="Q53HZ0"/>
<dbReference type="EMBL" id="AJ966352">
    <property type="protein sequence ID" value="CAI84649.1"/>
    <property type="molecule type" value="mRNA"/>
</dbReference>
<feature type="transmembrane region" description="Helical" evidence="9">
    <location>
        <begin position="253"/>
        <end position="270"/>
    </location>
</feature>